<gene>
    <name evidence="1" type="ORF">XCCB100_3770</name>
</gene>
<proteinExistence type="predicted"/>
<organism evidence="1 2">
    <name type="scientific">Xanthomonas campestris pv. campestris (strain B100)</name>
    <dbReference type="NCBI Taxonomy" id="509169"/>
    <lineage>
        <taxon>Bacteria</taxon>
        <taxon>Pseudomonadati</taxon>
        <taxon>Pseudomonadota</taxon>
        <taxon>Gammaproteobacteria</taxon>
        <taxon>Lysobacterales</taxon>
        <taxon>Lysobacteraceae</taxon>
        <taxon>Xanthomonas</taxon>
    </lineage>
</organism>
<dbReference type="Proteomes" id="UP000001188">
    <property type="component" value="Chromosome"/>
</dbReference>
<protein>
    <submittedName>
        <fullName evidence="1">Secreted protein</fullName>
    </submittedName>
</protein>
<dbReference type="AlphaFoldDB" id="B0RVP6"/>
<evidence type="ECO:0000313" key="2">
    <source>
        <dbReference type="Proteomes" id="UP000001188"/>
    </source>
</evidence>
<reference evidence="1 2" key="1">
    <citation type="journal article" date="2008" name="J. Biotechnol.">
        <title>The genome of Xanthomonas campestris pv. campestris B100 and its use for the reconstruction of metabolic pathways involved in xanthan biosynthesis.</title>
        <authorList>
            <person name="Vorholter F.J."/>
            <person name="Schneiker S."/>
            <person name="Goesmann A."/>
            <person name="Krause L."/>
            <person name="Bekel T."/>
            <person name="Kaiser O."/>
            <person name="Linke B."/>
            <person name="Patschkowski T."/>
            <person name="Ruckert C."/>
            <person name="Schmid J."/>
            <person name="Sidhu V.K."/>
            <person name="Sieber V."/>
            <person name="Tauch A."/>
            <person name="Watt S.A."/>
            <person name="Weisshaar B."/>
            <person name="Becker A."/>
            <person name="Niehaus K."/>
            <person name="Puhler A."/>
        </authorList>
    </citation>
    <scope>NUCLEOTIDE SEQUENCE [LARGE SCALE GENOMIC DNA]</scope>
    <source>
        <strain evidence="1 2">B100</strain>
    </source>
</reference>
<name>B0RVP6_XANCB</name>
<dbReference type="KEGG" id="xca:xcc-b100_3770"/>
<dbReference type="EMBL" id="AM920689">
    <property type="protein sequence ID" value="CAP53137.1"/>
    <property type="molecule type" value="Genomic_DNA"/>
</dbReference>
<dbReference type="HOGENOM" id="CLU_3206954_0_0_6"/>
<accession>B0RVP6</accession>
<evidence type="ECO:0000313" key="1">
    <source>
        <dbReference type="EMBL" id="CAP53137.1"/>
    </source>
</evidence>
<sequence length="50" mass="4784">MSLPGVRLPSLAGAAFAVHAFAVECGGLFYGASPGSAPALQVLAAGEGVP</sequence>